<reference evidence="2 3" key="2">
    <citation type="submission" date="2024-07" db="EMBL/GenBank/DDBJ databases">
        <authorList>
            <person name="Akdeniz Z."/>
        </authorList>
    </citation>
    <scope>NUCLEOTIDE SEQUENCE [LARGE SCALE GENOMIC DNA]</scope>
</reference>
<sequence length="142" mass="16672">MGSRTPVFPLSNGLNPSFMPTQQRPNRALTESLADQFHLIRQLYIYIVTQQPLHKLISISYLNTMLIYIQQINLPCKPKEITSKEKLKSENILKLSQRIRTGLRINPDYSSLNFSRIRQNWSANNQCFLNQYLKNLSFDHLY</sequence>
<name>A0AA86UK23_9EUKA</name>
<gene>
    <name evidence="2" type="ORF">HINF_LOCUS36346</name>
    <name evidence="1" type="ORF">HINF_LOCUS41837</name>
</gene>
<dbReference type="EMBL" id="CAXDID020000133">
    <property type="protein sequence ID" value="CAL6036300.1"/>
    <property type="molecule type" value="Genomic_DNA"/>
</dbReference>
<comment type="caution">
    <text evidence="1">The sequence shown here is derived from an EMBL/GenBank/DDBJ whole genome shotgun (WGS) entry which is preliminary data.</text>
</comment>
<dbReference type="AlphaFoldDB" id="A0AA86UK23"/>
<organism evidence="1">
    <name type="scientific">Hexamita inflata</name>
    <dbReference type="NCBI Taxonomy" id="28002"/>
    <lineage>
        <taxon>Eukaryota</taxon>
        <taxon>Metamonada</taxon>
        <taxon>Diplomonadida</taxon>
        <taxon>Hexamitidae</taxon>
        <taxon>Hexamitinae</taxon>
        <taxon>Hexamita</taxon>
    </lineage>
</organism>
<reference evidence="1" key="1">
    <citation type="submission" date="2023-06" db="EMBL/GenBank/DDBJ databases">
        <authorList>
            <person name="Kurt Z."/>
        </authorList>
    </citation>
    <scope>NUCLEOTIDE SEQUENCE</scope>
</reference>
<evidence type="ECO:0000313" key="1">
    <source>
        <dbReference type="EMBL" id="CAI9954192.1"/>
    </source>
</evidence>
<protein>
    <submittedName>
        <fullName evidence="2">Hypothetical_protein</fullName>
    </submittedName>
</protein>
<proteinExistence type="predicted"/>
<dbReference type="Proteomes" id="UP001642409">
    <property type="component" value="Unassembled WGS sequence"/>
</dbReference>
<evidence type="ECO:0000313" key="2">
    <source>
        <dbReference type="EMBL" id="CAL6036300.1"/>
    </source>
</evidence>
<evidence type="ECO:0000313" key="3">
    <source>
        <dbReference type="Proteomes" id="UP001642409"/>
    </source>
</evidence>
<keyword evidence="3" id="KW-1185">Reference proteome</keyword>
<accession>A0AA86UK23</accession>
<dbReference type="EMBL" id="CATOUU010000845">
    <property type="protein sequence ID" value="CAI9954192.1"/>
    <property type="molecule type" value="Genomic_DNA"/>
</dbReference>